<sequence>MNDTEPDSLKFPPIKKSASDDFFITIPPPYTGRSAFTTCTSLGLEMSRVVASALILKPGEELCLPDYFAFIVLPLPPHAKPGTEREYIPVVTRTTVNSLGPQLAAQVTQATEEQISAWEEKGIP</sequence>
<dbReference type="Proteomes" id="UP000229370">
    <property type="component" value="Unassembled WGS sequence"/>
</dbReference>
<evidence type="ECO:0000313" key="2">
    <source>
        <dbReference type="Proteomes" id="UP000229370"/>
    </source>
</evidence>
<gene>
    <name evidence="1" type="ORF">CO007_02480</name>
</gene>
<evidence type="ECO:0000313" key="1">
    <source>
        <dbReference type="EMBL" id="PJC81864.1"/>
    </source>
</evidence>
<reference evidence="2" key="1">
    <citation type="submission" date="2017-09" db="EMBL/GenBank/DDBJ databases">
        <title>Depth-based differentiation of microbial function through sediment-hosted aquifers and enrichment of novel symbionts in the deep terrestrial subsurface.</title>
        <authorList>
            <person name="Probst A.J."/>
            <person name="Ladd B."/>
            <person name="Jarett J.K."/>
            <person name="Geller-Mcgrath D.E."/>
            <person name="Sieber C.M.K."/>
            <person name="Emerson J.B."/>
            <person name="Anantharaman K."/>
            <person name="Thomas B.C."/>
            <person name="Malmstrom R."/>
            <person name="Stieglmeier M."/>
            <person name="Klingl A."/>
            <person name="Woyke T."/>
            <person name="Ryan C.M."/>
            <person name="Banfield J.F."/>
        </authorList>
    </citation>
    <scope>NUCLEOTIDE SEQUENCE [LARGE SCALE GENOMIC DNA]</scope>
</reference>
<proteinExistence type="predicted"/>
<accession>A0A2M8GMU5</accession>
<name>A0A2M8GMU5_9BACT</name>
<dbReference type="EMBL" id="PFQK01000044">
    <property type="protein sequence ID" value="PJC81864.1"/>
    <property type="molecule type" value="Genomic_DNA"/>
</dbReference>
<dbReference type="AlphaFoldDB" id="A0A2M8GMU5"/>
<protein>
    <submittedName>
        <fullName evidence="1">Uncharacterized protein</fullName>
    </submittedName>
</protein>
<organism evidence="1 2">
    <name type="scientific">Candidatus Roizmanbacteria bacterium CG_4_8_14_3_um_filter_36_10</name>
    <dbReference type="NCBI Taxonomy" id="1974834"/>
    <lineage>
        <taxon>Bacteria</taxon>
        <taxon>Candidatus Roizmaniibacteriota</taxon>
    </lineage>
</organism>
<comment type="caution">
    <text evidence="1">The sequence shown here is derived from an EMBL/GenBank/DDBJ whole genome shotgun (WGS) entry which is preliminary data.</text>
</comment>